<evidence type="ECO:0000313" key="1">
    <source>
        <dbReference type="EMBL" id="CRJ98644.1"/>
    </source>
</evidence>
<sequence>PRNIENTFLPFCQQHPGRPLTLAENIRGTIIHGLLSLIPRFPCFLPSDAWTPGRLAMTNPFRAGSSGLHQIEHHRHSLQSSRQQAGCCHLPFVSAIRLWQPSSRRQPLGFQLLPSTGAQAVRIYQQINQAPILLHQAALQVFNLGRGIKRGLFDVSNHDTTGLKHAYAAFRDVQKPAFIFGKDALSTRVNPVESDGERVELAEFLVPRNLGIAPMYHLVELVLSKKSTSMTT</sequence>
<organism evidence="1 2">
    <name type="scientific">Verticillium longisporum</name>
    <name type="common">Verticillium dahliae var. longisporum</name>
    <dbReference type="NCBI Taxonomy" id="100787"/>
    <lineage>
        <taxon>Eukaryota</taxon>
        <taxon>Fungi</taxon>
        <taxon>Dikarya</taxon>
        <taxon>Ascomycota</taxon>
        <taxon>Pezizomycotina</taxon>
        <taxon>Sordariomycetes</taxon>
        <taxon>Hypocreomycetidae</taxon>
        <taxon>Glomerellales</taxon>
        <taxon>Plectosphaerellaceae</taxon>
        <taxon>Verticillium</taxon>
    </lineage>
</organism>
<evidence type="ECO:0000313" key="2">
    <source>
        <dbReference type="Proteomes" id="UP000044602"/>
    </source>
</evidence>
<feature type="non-terminal residue" evidence="1">
    <location>
        <position position="232"/>
    </location>
</feature>
<name>A0A0G4KHR0_VERLO</name>
<proteinExistence type="predicted"/>
<gene>
    <name evidence="1" type="ORF">BN1708_009474</name>
</gene>
<keyword evidence="2" id="KW-1185">Reference proteome</keyword>
<protein>
    <submittedName>
        <fullName evidence="1">Uncharacterized protein</fullName>
    </submittedName>
</protein>
<dbReference type="Proteomes" id="UP000044602">
    <property type="component" value="Unassembled WGS sequence"/>
</dbReference>
<feature type="non-terminal residue" evidence="1">
    <location>
        <position position="1"/>
    </location>
</feature>
<dbReference type="AlphaFoldDB" id="A0A0G4KHR0"/>
<accession>A0A0G4KHR0</accession>
<reference evidence="1 2" key="1">
    <citation type="submission" date="2015-05" db="EMBL/GenBank/DDBJ databases">
        <authorList>
            <person name="Wang D.B."/>
            <person name="Wang M."/>
        </authorList>
    </citation>
    <scope>NUCLEOTIDE SEQUENCE [LARGE SCALE GENOMIC DNA]</scope>
    <source>
        <strain evidence="1">VL1</strain>
    </source>
</reference>
<dbReference type="EMBL" id="CVQH01001225">
    <property type="protein sequence ID" value="CRJ98644.1"/>
    <property type="molecule type" value="Genomic_DNA"/>
</dbReference>